<feature type="signal peptide" evidence="7">
    <location>
        <begin position="1"/>
        <end position="20"/>
    </location>
</feature>
<organism evidence="9 10">
    <name type="scientific">Lactobacillus mulieris</name>
    <dbReference type="NCBI Taxonomy" id="2508708"/>
    <lineage>
        <taxon>Bacteria</taxon>
        <taxon>Bacillati</taxon>
        <taxon>Bacillota</taxon>
        <taxon>Bacilli</taxon>
        <taxon>Lactobacillales</taxon>
        <taxon>Lactobacillaceae</taxon>
        <taxon>Lactobacillus</taxon>
    </lineage>
</organism>
<dbReference type="InterPro" id="IPR050957">
    <property type="entry name" value="BMP_lipoprotein"/>
</dbReference>
<dbReference type="AlphaFoldDB" id="A0AAP3M4H5"/>
<evidence type="ECO:0000313" key="9">
    <source>
        <dbReference type="EMBL" id="MCZ3845122.1"/>
    </source>
</evidence>
<gene>
    <name evidence="9" type="ORF">L2422_06385</name>
</gene>
<evidence type="ECO:0000256" key="4">
    <source>
        <dbReference type="ARBA" id="ARBA00022729"/>
    </source>
</evidence>
<comment type="subcellular location">
    <subcellularLocation>
        <location evidence="1">Cell membrane</location>
        <topology evidence="1">Lipid-anchor</topology>
    </subcellularLocation>
</comment>
<evidence type="ECO:0000256" key="7">
    <source>
        <dbReference type="SAM" id="SignalP"/>
    </source>
</evidence>
<dbReference type="RefSeq" id="WP_006586023.1">
    <property type="nucleotide sequence ID" value="NZ_JAKHFC010000048.1"/>
</dbReference>
<sequence length="357" mass="37975">MNLKKVAILGVATLSAVAMTACSNKTTTNSNGKKNKGTVALVTDGHGVDDHSFQQSAWTGILSYSKEHNLKRGTNGYQYFVTGSAANYETSLQEASKNYDLVFGVGYELKDAVSSIAKKNPNKKFAIIDETIKGQKNVVSANFLSNQASYLAGVAAAYETKTNVVGFIGGAHGDIVDLFDAGFTKGVNDTAKKLGKKITILNQYIGDFNSSDKAKAIAQTMYAKKADIVMHAAGGAGDGLFEEAKAINQTRKASDKVWAIGVDTDQSNLGNYKSKDGKKSNFVLTSVITGVNVAVKDIADRTYEGKFPSGKDLIYGLDTNGVSITKGQISSKAWKASRTARTAIIDGKISVPKYPSK</sequence>
<evidence type="ECO:0000256" key="6">
    <source>
        <dbReference type="ARBA" id="ARBA00023288"/>
    </source>
</evidence>
<accession>A0AAP3M4H5</accession>
<comment type="similarity">
    <text evidence="2">Belongs to the BMP lipoprotein family.</text>
</comment>
<dbReference type="PROSITE" id="PS51257">
    <property type="entry name" value="PROKAR_LIPOPROTEIN"/>
    <property type="match status" value="1"/>
</dbReference>
<keyword evidence="6" id="KW-0449">Lipoprotein</keyword>
<dbReference type="Proteomes" id="UP001213015">
    <property type="component" value="Unassembled WGS sequence"/>
</dbReference>
<keyword evidence="4 7" id="KW-0732">Signal</keyword>
<evidence type="ECO:0000256" key="1">
    <source>
        <dbReference type="ARBA" id="ARBA00004193"/>
    </source>
</evidence>
<evidence type="ECO:0000256" key="2">
    <source>
        <dbReference type="ARBA" id="ARBA00008610"/>
    </source>
</evidence>
<evidence type="ECO:0000259" key="8">
    <source>
        <dbReference type="Pfam" id="PF02608"/>
    </source>
</evidence>
<dbReference type="PANTHER" id="PTHR34296">
    <property type="entry name" value="TRANSCRIPTIONAL ACTIVATOR PROTEIN MED"/>
    <property type="match status" value="1"/>
</dbReference>
<proteinExistence type="inferred from homology"/>
<comment type="caution">
    <text evidence="9">The sequence shown here is derived from an EMBL/GenBank/DDBJ whole genome shotgun (WGS) entry which is preliminary data.</text>
</comment>
<keyword evidence="3" id="KW-1003">Cell membrane</keyword>
<reference evidence="9" key="1">
    <citation type="submission" date="2022-01" db="EMBL/GenBank/DDBJ databases">
        <title>VMRC isolate genome collection.</title>
        <authorList>
            <person name="France M."/>
            <person name="Rutt L."/>
            <person name="Humphrys M."/>
            <person name="Ravel J."/>
        </authorList>
    </citation>
    <scope>NUCLEOTIDE SEQUENCE</scope>
    <source>
        <strain evidence="9">C0127B5</strain>
    </source>
</reference>
<feature type="chain" id="PRO_5044475003" evidence="7">
    <location>
        <begin position="21"/>
        <end position="357"/>
    </location>
</feature>
<protein>
    <submittedName>
        <fullName evidence="9">BMP family ABC transporter substrate-binding protein</fullName>
    </submittedName>
</protein>
<dbReference type="Pfam" id="PF02608">
    <property type="entry name" value="Bmp"/>
    <property type="match status" value="1"/>
</dbReference>
<evidence type="ECO:0000313" key="10">
    <source>
        <dbReference type="Proteomes" id="UP001213015"/>
    </source>
</evidence>
<evidence type="ECO:0000256" key="3">
    <source>
        <dbReference type="ARBA" id="ARBA00022475"/>
    </source>
</evidence>
<dbReference type="Gene3D" id="3.40.50.2300">
    <property type="match status" value="2"/>
</dbReference>
<feature type="domain" description="ABC transporter substrate-binding protein PnrA-like" evidence="8">
    <location>
        <begin position="40"/>
        <end position="353"/>
    </location>
</feature>
<dbReference type="CDD" id="cd06354">
    <property type="entry name" value="PBP1_PrnA-like"/>
    <property type="match status" value="1"/>
</dbReference>
<dbReference type="InterPro" id="IPR028082">
    <property type="entry name" value="Peripla_BP_I"/>
</dbReference>
<dbReference type="PANTHER" id="PTHR34296:SF2">
    <property type="entry name" value="ABC TRANSPORTER GUANOSINE-BINDING PROTEIN NUPN"/>
    <property type="match status" value="1"/>
</dbReference>
<dbReference type="EMBL" id="JAKHLF010000010">
    <property type="protein sequence ID" value="MCZ3845122.1"/>
    <property type="molecule type" value="Genomic_DNA"/>
</dbReference>
<dbReference type="InterPro" id="IPR003760">
    <property type="entry name" value="PnrA-like"/>
</dbReference>
<dbReference type="GO" id="GO:0005886">
    <property type="term" value="C:plasma membrane"/>
    <property type="evidence" value="ECO:0007669"/>
    <property type="project" value="UniProtKB-SubCell"/>
</dbReference>
<evidence type="ECO:0000256" key="5">
    <source>
        <dbReference type="ARBA" id="ARBA00023136"/>
    </source>
</evidence>
<keyword evidence="5" id="KW-0472">Membrane</keyword>
<dbReference type="SUPFAM" id="SSF53822">
    <property type="entry name" value="Periplasmic binding protein-like I"/>
    <property type="match status" value="1"/>
</dbReference>
<name>A0AAP3M4H5_9LACO</name>